<keyword evidence="6 8" id="KW-0443">Lipid metabolism</keyword>
<dbReference type="RefSeq" id="XP_033668016.1">
    <property type="nucleotide sequence ID" value="XM_033806382.1"/>
</dbReference>
<proteinExistence type="inferred from homology"/>
<dbReference type="SUPFAM" id="SSF52151">
    <property type="entry name" value="FabD/lysophospholipase-like"/>
    <property type="match status" value="1"/>
</dbReference>
<keyword evidence="3 9" id="KW-0732">Signal</keyword>
<name>A0A6A6CIN1_ZASCE</name>
<comment type="catalytic activity">
    <reaction evidence="9">
        <text>a 1-acyl-sn-glycero-3-phosphocholine + H2O = sn-glycerol 3-phosphocholine + a fatty acid + H(+)</text>
        <dbReference type="Rhea" id="RHEA:15177"/>
        <dbReference type="ChEBI" id="CHEBI:15377"/>
        <dbReference type="ChEBI" id="CHEBI:15378"/>
        <dbReference type="ChEBI" id="CHEBI:16870"/>
        <dbReference type="ChEBI" id="CHEBI:28868"/>
        <dbReference type="ChEBI" id="CHEBI:58168"/>
        <dbReference type="EC" id="3.1.1.5"/>
    </reaction>
</comment>
<keyword evidence="7" id="KW-0325">Glycoprotein</keyword>
<dbReference type="OrthoDB" id="4084751at2759"/>
<evidence type="ECO:0000256" key="8">
    <source>
        <dbReference type="PROSITE-ProRule" id="PRU00555"/>
    </source>
</evidence>
<keyword evidence="5 8" id="KW-0442">Lipid degradation</keyword>
<feature type="chain" id="PRO_5025711137" description="Lysophospholipase" evidence="9">
    <location>
        <begin position="21"/>
        <end position="538"/>
    </location>
</feature>
<organism evidence="11 12">
    <name type="scientific">Zasmidium cellare ATCC 36951</name>
    <dbReference type="NCBI Taxonomy" id="1080233"/>
    <lineage>
        <taxon>Eukaryota</taxon>
        <taxon>Fungi</taxon>
        <taxon>Dikarya</taxon>
        <taxon>Ascomycota</taxon>
        <taxon>Pezizomycotina</taxon>
        <taxon>Dothideomycetes</taxon>
        <taxon>Dothideomycetidae</taxon>
        <taxon>Mycosphaerellales</taxon>
        <taxon>Mycosphaerellaceae</taxon>
        <taxon>Zasmidium</taxon>
    </lineage>
</organism>
<dbReference type="GO" id="GO:0046475">
    <property type="term" value="P:glycerophospholipid catabolic process"/>
    <property type="evidence" value="ECO:0007669"/>
    <property type="project" value="TreeGrafter"/>
</dbReference>
<evidence type="ECO:0000256" key="7">
    <source>
        <dbReference type="ARBA" id="ARBA00023180"/>
    </source>
</evidence>
<evidence type="ECO:0000259" key="10">
    <source>
        <dbReference type="PROSITE" id="PS51210"/>
    </source>
</evidence>
<dbReference type="AlphaFoldDB" id="A0A6A6CIN1"/>
<dbReference type="EC" id="3.1.1.5" evidence="2 9"/>
<evidence type="ECO:0000256" key="5">
    <source>
        <dbReference type="ARBA" id="ARBA00022963"/>
    </source>
</evidence>
<sequence>MIFLTPALVLLSLVLSSVSAQRSSVKQNEHPYAPYSVQCPTKSSLTRPANCLNHHESAYVLARRKKASHFLDQWLHKTVPEWPLEDCNTPTLALALSGGGTKAGLTNAGVIQNLDGRESGKSSVKDLLQSVTYVSALSGGALTLSGIMANDFAKVSVLKKELYNRSFQNPFGIALNNSKVLLADVASKTAAGYPATLLDVYGRTNGYNFIGAAPAGADGLTWSNITTQPSFKDHEAPFPIITISQANVEANQCEPTEMGAIWEVSPFEFGSWDEKVDAFFPTRYMGSTNGRGSKTCTAGFDNIGFITGASSNILTGPGKCFPRNFTKSDLSALATVIDVTFPSNVLLNPYAIIPNPFHLDPKAGVIRKQKSLYGTDGGDTGQSILLFPFLQPERRVDVILAIDAQTYAPGNVTNGSAIYNTFLSAQANGLAKMPLIPSPAEYKAQNLSSRAQFFGCYEEGKTTIVYLPNDLSSRISNQQYFFSPEEIEYLFVGGRDLITQEGDEEWPGCLACGIMHKESSALPGSCGRCLEKYCWKPS</sequence>
<evidence type="ECO:0000313" key="11">
    <source>
        <dbReference type="EMBL" id="KAF2167127.1"/>
    </source>
</evidence>
<evidence type="ECO:0000256" key="9">
    <source>
        <dbReference type="RuleBase" id="RU362103"/>
    </source>
</evidence>
<comment type="similarity">
    <text evidence="1 9">Belongs to the lysophospholipase family.</text>
</comment>
<evidence type="ECO:0000256" key="3">
    <source>
        <dbReference type="ARBA" id="ARBA00022729"/>
    </source>
</evidence>
<evidence type="ECO:0000256" key="6">
    <source>
        <dbReference type="ARBA" id="ARBA00023098"/>
    </source>
</evidence>
<feature type="domain" description="PLA2c" evidence="10">
    <location>
        <begin position="38"/>
        <end position="538"/>
    </location>
</feature>
<evidence type="ECO:0000256" key="1">
    <source>
        <dbReference type="ARBA" id="ARBA00008780"/>
    </source>
</evidence>
<evidence type="ECO:0000256" key="2">
    <source>
        <dbReference type="ARBA" id="ARBA00013274"/>
    </source>
</evidence>
<dbReference type="EMBL" id="ML993594">
    <property type="protein sequence ID" value="KAF2167127.1"/>
    <property type="molecule type" value="Genomic_DNA"/>
</dbReference>
<feature type="signal peptide" evidence="9">
    <location>
        <begin position="1"/>
        <end position="20"/>
    </location>
</feature>
<dbReference type="PROSITE" id="PS51210">
    <property type="entry name" value="PLA2C"/>
    <property type="match status" value="1"/>
</dbReference>
<evidence type="ECO:0000256" key="4">
    <source>
        <dbReference type="ARBA" id="ARBA00022801"/>
    </source>
</evidence>
<dbReference type="SMART" id="SM00022">
    <property type="entry name" value="PLAc"/>
    <property type="match status" value="1"/>
</dbReference>
<dbReference type="GO" id="GO:0004623">
    <property type="term" value="F:phospholipase A2 activity"/>
    <property type="evidence" value="ECO:0007669"/>
    <property type="project" value="TreeGrafter"/>
</dbReference>
<dbReference type="InterPro" id="IPR002642">
    <property type="entry name" value="LysoPLipase_cat_dom"/>
</dbReference>
<accession>A0A6A6CIN1</accession>
<keyword evidence="4 8" id="KW-0378">Hydrolase</keyword>
<dbReference type="Proteomes" id="UP000799537">
    <property type="component" value="Unassembled WGS sequence"/>
</dbReference>
<gene>
    <name evidence="11" type="ORF">M409DRAFT_22559</name>
</gene>
<dbReference type="InterPro" id="IPR016035">
    <property type="entry name" value="Acyl_Trfase/lysoPLipase"/>
</dbReference>
<dbReference type="PANTHER" id="PTHR10728:SF33">
    <property type="entry name" value="LYSOPHOSPHOLIPASE 1-RELATED"/>
    <property type="match status" value="1"/>
</dbReference>
<dbReference type="PANTHER" id="PTHR10728">
    <property type="entry name" value="CYTOSOLIC PHOSPHOLIPASE A2"/>
    <property type="match status" value="1"/>
</dbReference>
<dbReference type="GeneID" id="54559654"/>
<reference evidence="11" key="1">
    <citation type="journal article" date="2020" name="Stud. Mycol.">
        <title>101 Dothideomycetes genomes: a test case for predicting lifestyles and emergence of pathogens.</title>
        <authorList>
            <person name="Haridas S."/>
            <person name="Albert R."/>
            <person name="Binder M."/>
            <person name="Bloem J."/>
            <person name="Labutti K."/>
            <person name="Salamov A."/>
            <person name="Andreopoulos B."/>
            <person name="Baker S."/>
            <person name="Barry K."/>
            <person name="Bills G."/>
            <person name="Bluhm B."/>
            <person name="Cannon C."/>
            <person name="Castanera R."/>
            <person name="Culley D."/>
            <person name="Daum C."/>
            <person name="Ezra D."/>
            <person name="Gonzalez J."/>
            <person name="Henrissat B."/>
            <person name="Kuo A."/>
            <person name="Liang C."/>
            <person name="Lipzen A."/>
            <person name="Lutzoni F."/>
            <person name="Magnuson J."/>
            <person name="Mondo S."/>
            <person name="Nolan M."/>
            <person name="Ohm R."/>
            <person name="Pangilinan J."/>
            <person name="Park H.-J."/>
            <person name="Ramirez L."/>
            <person name="Alfaro M."/>
            <person name="Sun H."/>
            <person name="Tritt A."/>
            <person name="Yoshinaga Y."/>
            <person name="Zwiers L.-H."/>
            <person name="Turgeon B."/>
            <person name="Goodwin S."/>
            <person name="Spatafora J."/>
            <person name="Crous P."/>
            <person name="Grigoriev I."/>
        </authorList>
    </citation>
    <scope>NUCLEOTIDE SEQUENCE</scope>
    <source>
        <strain evidence="11">ATCC 36951</strain>
    </source>
</reference>
<dbReference type="GO" id="GO:0005829">
    <property type="term" value="C:cytosol"/>
    <property type="evidence" value="ECO:0007669"/>
    <property type="project" value="TreeGrafter"/>
</dbReference>
<evidence type="ECO:0000313" key="12">
    <source>
        <dbReference type="Proteomes" id="UP000799537"/>
    </source>
</evidence>
<dbReference type="Gene3D" id="3.40.1090.10">
    <property type="entry name" value="Cytosolic phospholipase A2 catalytic domain"/>
    <property type="match status" value="1"/>
</dbReference>
<dbReference type="Pfam" id="PF01735">
    <property type="entry name" value="PLA2_B"/>
    <property type="match status" value="1"/>
</dbReference>
<dbReference type="GO" id="GO:0004622">
    <property type="term" value="F:phosphatidylcholine lysophospholipase activity"/>
    <property type="evidence" value="ECO:0007669"/>
    <property type="project" value="UniProtKB-EC"/>
</dbReference>
<protein>
    <recommendedName>
        <fullName evidence="2 9">Lysophospholipase</fullName>
        <ecNumber evidence="2 9">3.1.1.5</ecNumber>
    </recommendedName>
</protein>
<keyword evidence="12" id="KW-1185">Reference proteome</keyword>